<dbReference type="Gene3D" id="3.40.50.720">
    <property type="entry name" value="NAD(P)-binding Rossmann-like Domain"/>
    <property type="match status" value="2"/>
</dbReference>
<feature type="domain" description="D-isomer specific 2-hydroxyacid dehydrogenase catalytic" evidence="5">
    <location>
        <begin position="16"/>
        <end position="314"/>
    </location>
</feature>
<dbReference type="PROSITE" id="PS00670">
    <property type="entry name" value="D_2_HYDROXYACID_DH_2"/>
    <property type="match status" value="1"/>
</dbReference>
<comment type="similarity">
    <text evidence="1 4">Belongs to the D-isomer specific 2-hydroxyacid dehydrogenase family.</text>
</comment>
<dbReference type="InterPro" id="IPR036291">
    <property type="entry name" value="NAD(P)-bd_dom_sf"/>
</dbReference>
<dbReference type="CDD" id="cd05299">
    <property type="entry name" value="CtBP_dh"/>
    <property type="match status" value="1"/>
</dbReference>
<evidence type="ECO:0000313" key="8">
    <source>
        <dbReference type="Proteomes" id="UP001163882"/>
    </source>
</evidence>
<evidence type="ECO:0000256" key="1">
    <source>
        <dbReference type="ARBA" id="ARBA00005854"/>
    </source>
</evidence>
<dbReference type="Proteomes" id="UP001163882">
    <property type="component" value="Chromosome"/>
</dbReference>
<dbReference type="PROSITE" id="PS00065">
    <property type="entry name" value="D_2_HYDROXYACID_DH_1"/>
    <property type="match status" value="1"/>
</dbReference>
<dbReference type="InterPro" id="IPR050418">
    <property type="entry name" value="D-iso_2-hydroxyacid_DH_PdxB"/>
</dbReference>
<dbReference type="RefSeq" id="WP_264226694.1">
    <property type="nucleotide sequence ID" value="NZ_CP107716.1"/>
</dbReference>
<dbReference type="InterPro" id="IPR006140">
    <property type="entry name" value="D-isomer_DH_NAD-bd"/>
</dbReference>
<evidence type="ECO:0000256" key="4">
    <source>
        <dbReference type="RuleBase" id="RU003719"/>
    </source>
</evidence>
<evidence type="ECO:0000256" key="3">
    <source>
        <dbReference type="ARBA" id="ARBA00023027"/>
    </source>
</evidence>
<dbReference type="InterPro" id="IPR029753">
    <property type="entry name" value="D-isomer_DH_CS"/>
</dbReference>
<reference evidence="7" key="1">
    <citation type="submission" date="2022-10" db="EMBL/GenBank/DDBJ databases">
        <title>YIM 151497 complete genome.</title>
        <authorList>
            <person name="Chen X."/>
        </authorList>
    </citation>
    <scope>NUCLEOTIDE SEQUENCE</scope>
    <source>
        <strain evidence="7">YIM 151497</strain>
    </source>
</reference>
<evidence type="ECO:0000259" key="5">
    <source>
        <dbReference type="Pfam" id="PF00389"/>
    </source>
</evidence>
<dbReference type="InterPro" id="IPR043322">
    <property type="entry name" value="CtBP"/>
</dbReference>
<dbReference type="InterPro" id="IPR006139">
    <property type="entry name" value="D-isomer_2_OHA_DH_cat_dom"/>
</dbReference>
<feature type="domain" description="D-isomer specific 2-hydroxyacid dehydrogenase NAD-binding" evidence="6">
    <location>
        <begin position="107"/>
        <end position="283"/>
    </location>
</feature>
<organism evidence="7 8">
    <name type="scientific">Pelagibacterium flavum</name>
    <dbReference type="NCBI Taxonomy" id="2984530"/>
    <lineage>
        <taxon>Bacteria</taxon>
        <taxon>Pseudomonadati</taxon>
        <taxon>Pseudomonadota</taxon>
        <taxon>Alphaproteobacteria</taxon>
        <taxon>Hyphomicrobiales</taxon>
        <taxon>Devosiaceae</taxon>
        <taxon>Pelagibacterium</taxon>
    </lineage>
</organism>
<dbReference type="Pfam" id="PF00389">
    <property type="entry name" value="2-Hacid_dh"/>
    <property type="match status" value="1"/>
</dbReference>
<keyword evidence="8" id="KW-1185">Reference proteome</keyword>
<dbReference type="SUPFAM" id="SSF52283">
    <property type="entry name" value="Formate/glycerate dehydrogenase catalytic domain-like"/>
    <property type="match status" value="1"/>
</dbReference>
<evidence type="ECO:0000259" key="6">
    <source>
        <dbReference type="Pfam" id="PF02826"/>
    </source>
</evidence>
<protein>
    <submittedName>
        <fullName evidence="7">C-terminal binding protein</fullName>
    </submittedName>
</protein>
<evidence type="ECO:0000256" key="2">
    <source>
        <dbReference type="ARBA" id="ARBA00023002"/>
    </source>
</evidence>
<gene>
    <name evidence="7" type="ORF">OF122_04905</name>
</gene>
<proteinExistence type="inferred from homology"/>
<keyword evidence="3" id="KW-0520">NAD</keyword>
<dbReference type="Pfam" id="PF02826">
    <property type="entry name" value="2-Hacid_dh_C"/>
    <property type="match status" value="1"/>
</dbReference>
<dbReference type="PANTHER" id="PTHR43761">
    <property type="entry name" value="D-ISOMER SPECIFIC 2-HYDROXYACID DEHYDROGENASE FAMILY PROTEIN (AFU_ORTHOLOGUE AFUA_1G13630)"/>
    <property type="match status" value="1"/>
</dbReference>
<dbReference type="InterPro" id="IPR029752">
    <property type="entry name" value="D-isomer_DH_CS1"/>
</dbReference>
<evidence type="ECO:0000313" key="7">
    <source>
        <dbReference type="EMBL" id="UYQ73105.1"/>
    </source>
</evidence>
<dbReference type="PANTHER" id="PTHR43761:SF1">
    <property type="entry name" value="D-ISOMER SPECIFIC 2-HYDROXYACID DEHYDROGENASE CATALYTIC DOMAIN-CONTAINING PROTEIN-RELATED"/>
    <property type="match status" value="1"/>
</dbReference>
<dbReference type="EMBL" id="CP107716">
    <property type="protein sequence ID" value="UYQ73105.1"/>
    <property type="molecule type" value="Genomic_DNA"/>
</dbReference>
<accession>A0ABY6IR66</accession>
<name>A0ABY6IR66_9HYPH</name>
<sequence>MKAVITDTEIENPDIEFGLLKAAGFEVERAQARTPEEVIRACAGSDAALVQYAPFTRDVFEALPDLKIISRYGIGVDSIDLKAAREHGVWVSNVPAYGTDEVPTHALAMLLSLMRHLPFHDRAIRDGVWHFAHTGEFESLGDTTLGIIGMGRLGQQVAHLARPLFGTVLGYDAMLPDTAWLDFVERLELQELVSRSHALTLHVPLTDETQNLVDRDFLSSIRSGGAYLVNTARGGLVDLDAVLAALDSGVLKGVGLDVLPVEPPPMGHAILHHPRTLISPHTAWYSRASMVDLRTKYTQNITQWAARGEADNAVVRGTR</sequence>
<dbReference type="SUPFAM" id="SSF51735">
    <property type="entry name" value="NAD(P)-binding Rossmann-fold domains"/>
    <property type="match status" value="1"/>
</dbReference>
<keyword evidence="2 4" id="KW-0560">Oxidoreductase</keyword>